<organism evidence="5">
    <name type="scientific">Prevotella sp. GTC17253</name>
    <dbReference type="NCBI Taxonomy" id="3236793"/>
    <lineage>
        <taxon>Bacteria</taxon>
        <taxon>Pseudomonadati</taxon>
        <taxon>Bacteroidota</taxon>
        <taxon>Bacteroidia</taxon>
        <taxon>Bacteroidales</taxon>
        <taxon>Prevotellaceae</taxon>
        <taxon>Prevotella</taxon>
    </lineage>
</organism>
<gene>
    <name evidence="5" type="ORF">GTC17253_21020</name>
</gene>
<dbReference type="Pfam" id="PF00691">
    <property type="entry name" value="OmpA"/>
    <property type="match status" value="1"/>
</dbReference>
<evidence type="ECO:0000313" key="5">
    <source>
        <dbReference type="EMBL" id="BFO72136.1"/>
    </source>
</evidence>
<feature type="chain" id="PRO_5044209524" evidence="3">
    <location>
        <begin position="20"/>
        <end position="413"/>
    </location>
</feature>
<sequence length="413" mass="45496">MRKLLSIIAAGVMTLSANAQGFEGNKFFDNWSLGVEVGGNTSSSHLDQVPGSNKAFKQGAFWGGMRPIFGLELTKQIVPAFGIAVQDHAAVNWTDSKTAIDYNDFVVLGKLNFMNFFGGYKGVPRTFELEGVLGLGWRYYFNADHLEYINNGNPGTAYKDASGKILNDGYSDGRDSWITKAGLNFLFNLGEKKAWTLAVKPAIVWDMDGFAVQHNNGARFDMNHSNIELMAGLTYHFKSSNGEHHFTLVEPCDPNEIAGLNAQINDLRNQLNDRDSKINGLNGEIDRLKEMLKTPNTVQSVSVKEFITTPISVFFDLNKIDIASQKDLVNVRALAKYARENNSNILVTGYADSATGSAERNLWLAEHRAQIVANELINNMGIDSKKIKTVGRGGVATLSPVSFNRRATVQITE</sequence>
<dbReference type="InterPro" id="IPR006665">
    <property type="entry name" value="OmpA-like"/>
</dbReference>
<keyword evidence="1" id="KW-0472">Membrane</keyword>
<reference evidence="5" key="1">
    <citation type="submission" date="2024-07" db="EMBL/GenBank/DDBJ databases">
        <title>Complete genome sequence of Prevotella sp. YM-2024 GTC17253.</title>
        <authorList>
            <person name="Hayashi M."/>
            <person name="Muto Y."/>
            <person name="Tanaka K."/>
            <person name="Niwa H."/>
        </authorList>
    </citation>
    <scope>NUCLEOTIDE SEQUENCE</scope>
    <source>
        <strain evidence="5">GTC17253</strain>
    </source>
</reference>
<feature type="domain" description="OmpA-like" evidence="4">
    <location>
        <begin position="302"/>
        <end position="413"/>
    </location>
</feature>
<keyword evidence="3" id="KW-0732">Signal</keyword>
<dbReference type="EMBL" id="AP035785">
    <property type="protein sequence ID" value="BFO72136.1"/>
    <property type="molecule type" value="Genomic_DNA"/>
</dbReference>
<keyword evidence="2" id="KW-0175">Coiled coil</keyword>
<dbReference type="GO" id="GO:0016020">
    <property type="term" value="C:membrane"/>
    <property type="evidence" value="ECO:0007669"/>
    <property type="project" value="UniProtKB-UniRule"/>
</dbReference>
<dbReference type="AlphaFoldDB" id="A0AB33IR11"/>
<evidence type="ECO:0000256" key="1">
    <source>
        <dbReference type="PROSITE-ProRule" id="PRU00473"/>
    </source>
</evidence>
<dbReference type="SUPFAM" id="SSF103088">
    <property type="entry name" value="OmpA-like"/>
    <property type="match status" value="1"/>
</dbReference>
<accession>A0AB33IR11</accession>
<dbReference type="PROSITE" id="PS51123">
    <property type="entry name" value="OMPA_2"/>
    <property type="match status" value="1"/>
</dbReference>
<dbReference type="PANTHER" id="PTHR30329">
    <property type="entry name" value="STATOR ELEMENT OF FLAGELLAR MOTOR COMPLEX"/>
    <property type="match status" value="1"/>
</dbReference>
<dbReference type="InterPro" id="IPR050330">
    <property type="entry name" value="Bact_OuterMem_StrucFunc"/>
</dbReference>
<protein>
    <submittedName>
        <fullName evidence="5">OmpA family protein</fullName>
    </submittedName>
</protein>
<evidence type="ECO:0000256" key="2">
    <source>
        <dbReference type="SAM" id="Coils"/>
    </source>
</evidence>
<feature type="signal peptide" evidence="3">
    <location>
        <begin position="1"/>
        <end position="19"/>
    </location>
</feature>
<dbReference type="Gene3D" id="3.30.1330.60">
    <property type="entry name" value="OmpA-like domain"/>
    <property type="match status" value="1"/>
</dbReference>
<dbReference type="CDD" id="cd07185">
    <property type="entry name" value="OmpA_C-like"/>
    <property type="match status" value="1"/>
</dbReference>
<proteinExistence type="predicted"/>
<evidence type="ECO:0000259" key="4">
    <source>
        <dbReference type="PROSITE" id="PS51123"/>
    </source>
</evidence>
<feature type="coiled-coil region" evidence="2">
    <location>
        <begin position="257"/>
        <end position="284"/>
    </location>
</feature>
<evidence type="ECO:0000256" key="3">
    <source>
        <dbReference type="SAM" id="SignalP"/>
    </source>
</evidence>
<dbReference type="PANTHER" id="PTHR30329:SF21">
    <property type="entry name" value="LIPOPROTEIN YIAD-RELATED"/>
    <property type="match status" value="1"/>
</dbReference>
<dbReference type="InterPro" id="IPR036737">
    <property type="entry name" value="OmpA-like_sf"/>
</dbReference>
<name>A0AB33IR11_9BACT</name>